<dbReference type="Proteomes" id="UP000238274">
    <property type="component" value="Unassembled WGS sequence"/>
</dbReference>
<evidence type="ECO:0000313" key="1">
    <source>
        <dbReference type="EMBL" id="POW15051.1"/>
    </source>
</evidence>
<dbReference type="VEuPathDB" id="FungiDB:PSHT_07188"/>
<protein>
    <submittedName>
        <fullName evidence="1">Uncharacterized protein</fullName>
    </submittedName>
</protein>
<keyword evidence="2" id="KW-1185">Reference proteome</keyword>
<dbReference type="VEuPathDB" id="FungiDB:PSTT_04128"/>
<dbReference type="EMBL" id="PKSM01000087">
    <property type="protein sequence ID" value="POW15051.1"/>
    <property type="molecule type" value="Genomic_DNA"/>
</dbReference>
<reference evidence="1 2" key="1">
    <citation type="submission" date="2017-12" db="EMBL/GenBank/DDBJ databases">
        <title>Gene loss provides genomic basis for host adaptation in cereal stripe rust fungi.</title>
        <authorList>
            <person name="Xia C."/>
        </authorList>
    </citation>
    <scope>NUCLEOTIDE SEQUENCE [LARGE SCALE GENOMIC DNA]</scope>
    <source>
        <strain evidence="1 2">93TX-2</strain>
    </source>
</reference>
<evidence type="ECO:0000313" key="2">
    <source>
        <dbReference type="Proteomes" id="UP000238274"/>
    </source>
</evidence>
<reference evidence="2" key="3">
    <citation type="journal article" date="2018" name="Mol. Plant Microbe Interact.">
        <title>Genome sequence resources for the wheat stripe rust pathogen (Puccinia striiformis f. sp. tritici) and the barley stripe rust pathogen (Puccinia striiformis f. sp. hordei).</title>
        <authorList>
            <person name="Xia C."/>
            <person name="Wang M."/>
            <person name="Yin C."/>
            <person name="Cornejo O.E."/>
            <person name="Hulbert S.H."/>
            <person name="Chen X."/>
        </authorList>
    </citation>
    <scope>NUCLEOTIDE SEQUENCE [LARGE SCALE GENOMIC DNA]</scope>
    <source>
        <strain evidence="2">93TX-2</strain>
    </source>
</reference>
<dbReference type="AlphaFoldDB" id="A0A2S4VZX1"/>
<comment type="caution">
    <text evidence="1">The sequence shown here is derived from an EMBL/GenBank/DDBJ whole genome shotgun (WGS) entry which is preliminary data.</text>
</comment>
<organism evidence="1 2">
    <name type="scientific">Puccinia striiformis</name>
    <dbReference type="NCBI Taxonomy" id="27350"/>
    <lineage>
        <taxon>Eukaryota</taxon>
        <taxon>Fungi</taxon>
        <taxon>Dikarya</taxon>
        <taxon>Basidiomycota</taxon>
        <taxon>Pucciniomycotina</taxon>
        <taxon>Pucciniomycetes</taxon>
        <taxon>Pucciniales</taxon>
        <taxon>Pucciniaceae</taxon>
        <taxon>Puccinia</taxon>
    </lineage>
</organism>
<sequence length="112" mass="13253">MIKGFLPSKENKARYKIRTPKQFIPVKTSITTMDLMMAEIVCNILGSYYKSQNRQKQIPPFKVDQHMISSINSHRTMPKIYRDSLFPQLKSQKLFPWKKKRQQFTTFPPTIS</sequence>
<gene>
    <name evidence="1" type="ORF">PSHT_07188</name>
</gene>
<proteinExistence type="predicted"/>
<accession>A0A2S4VZX1</accession>
<name>A0A2S4VZX1_9BASI</name>
<reference evidence="2" key="2">
    <citation type="journal article" date="2018" name="BMC Genomics">
        <title>Genomic insights into host adaptation between the wheat stripe rust pathogen (Puccinia striiformis f. sp. tritici) and the barley stripe rust pathogen (Puccinia striiformis f. sp. hordei).</title>
        <authorList>
            <person name="Xia C."/>
            <person name="Wang M."/>
            <person name="Yin C."/>
            <person name="Cornejo O.E."/>
            <person name="Hulbert S.H."/>
            <person name="Chen X."/>
        </authorList>
    </citation>
    <scope>NUCLEOTIDE SEQUENCE [LARGE SCALE GENOMIC DNA]</scope>
    <source>
        <strain evidence="2">93TX-2</strain>
    </source>
</reference>